<evidence type="ECO:0000259" key="4">
    <source>
        <dbReference type="Pfam" id="PF26558"/>
    </source>
</evidence>
<dbReference type="Pfam" id="PF26558">
    <property type="entry name" value="DHQS_2nd"/>
    <property type="match status" value="1"/>
</dbReference>
<dbReference type="InterPro" id="IPR056179">
    <property type="entry name" value="DHQS_C"/>
</dbReference>
<feature type="domain" description="3-dehydroquinate synthase N-terminal" evidence="3">
    <location>
        <begin position="69"/>
        <end position="182"/>
    </location>
</feature>
<gene>
    <name evidence="5" type="ORF">GA0074694_2199</name>
</gene>
<reference evidence="6" key="1">
    <citation type="submission" date="2016-06" db="EMBL/GenBank/DDBJ databases">
        <authorList>
            <person name="Varghese N."/>
        </authorList>
    </citation>
    <scope>NUCLEOTIDE SEQUENCE [LARGE SCALE GENOMIC DNA]</scope>
    <source>
        <strain evidence="6">DSM 46123</strain>
    </source>
</reference>
<dbReference type="GO" id="GO:0008652">
    <property type="term" value="P:amino acid biosynthetic process"/>
    <property type="evidence" value="ECO:0007669"/>
    <property type="project" value="UniProtKB-KW"/>
</dbReference>
<dbReference type="STRING" id="47866.GA0074694_2199"/>
<keyword evidence="6" id="KW-1185">Reference proteome</keyword>
<organism evidence="5 6">
    <name type="scientific">Micromonospora inyonensis</name>
    <dbReference type="NCBI Taxonomy" id="47866"/>
    <lineage>
        <taxon>Bacteria</taxon>
        <taxon>Bacillati</taxon>
        <taxon>Actinomycetota</taxon>
        <taxon>Actinomycetes</taxon>
        <taxon>Micromonosporales</taxon>
        <taxon>Micromonosporaceae</taxon>
        <taxon>Micromonospora</taxon>
    </lineage>
</organism>
<evidence type="ECO:0000256" key="2">
    <source>
        <dbReference type="ARBA" id="ARBA00023141"/>
    </source>
</evidence>
<dbReference type="InterPro" id="IPR030960">
    <property type="entry name" value="DHQS/DOIS_N"/>
</dbReference>
<dbReference type="GO" id="GO:0016491">
    <property type="term" value="F:oxidoreductase activity"/>
    <property type="evidence" value="ECO:0007669"/>
    <property type="project" value="InterPro"/>
</dbReference>
<dbReference type="InterPro" id="IPR002812">
    <property type="entry name" value="DHQS"/>
</dbReference>
<dbReference type="PANTHER" id="PTHR33563:SF1">
    <property type="entry name" value="3-DEHYDROQUINATE SYNTHASE"/>
    <property type="match status" value="1"/>
</dbReference>
<dbReference type="GO" id="GO:0009073">
    <property type="term" value="P:aromatic amino acid family biosynthetic process"/>
    <property type="evidence" value="ECO:0007669"/>
    <property type="project" value="UniProtKB-KW"/>
</dbReference>
<dbReference type="Pfam" id="PF01959">
    <property type="entry name" value="DHQS"/>
    <property type="match status" value="1"/>
</dbReference>
<accession>A0A1C6RLF4</accession>
<evidence type="ECO:0000259" key="3">
    <source>
        <dbReference type="Pfam" id="PF01959"/>
    </source>
</evidence>
<dbReference type="Proteomes" id="UP000198906">
    <property type="component" value="Unassembled WGS sequence"/>
</dbReference>
<dbReference type="PANTHER" id="PTHR33563">
    <property type="match status" value="1"/>
</dbReference>
<dbReference type="AlphaFoldDB" id="A0A1C6RLF4"/>
<dbReference type="GO" id="GO:0003856">
    <property type="term" value="F:3-dehydroquinate synthase activity"/>
    <property type="evidence" value="ECO:0007669"/>
    <property type="project" value="InterPro"/>
</dbReference>
<feature type="domain" description="3-dehydroquinate synthase C-terminal" evidence="4">
    <location>
        <begin position="197"/>
        <end position="370"/>
    </location>
</feature>
<proteinExistence type="predicted"/>
<name>A0A1C6RLF4_9ACTN</name>
<protein>
    <submittedName>
        <fullName evidence="5">3-dehydroquinate synthase II</fullName>
    </submittedName>
</protein>
<evidence type="ECO:0000313" key="5">
    <source>
        <dbReference type="EMBL" id="SCL17990.1"/>
    </source>
</evidence>
<dbReference type="EMBL" id="FMHU01000001">
    <property type="protein sequence ID" value="SCL17990.1"/>
    <property type="molecule type" value="Genomic_DNA"/>
</dbReference>
<dbReference type="RefSeq" id="WP_176737850.1">
    <property type="nucleotide sequence ID" value="NZ_FMHU01000001.1"/>
</dbReference>
<sequence>MTESLKSIPVWCDLRHLDGDLPARLTQVLHTPVSGVLLRPAQLPADHLPERVRTMVMVDETGQLDDLDPERPLTVVSAPGVTLGRLPGRWSRGVWIDIDDADGLRDAVRTLDLADVVMLNFADATNIPLELLIAEAQSRRTVVVKNISSANDALVTMGVLEHGPHAVLLPVSTIAEIDQLARTFAERRTDRLELVDAEVVESRSIGMGMRGCVDAAATFEENEGMLVGSTSAGALLVCAEVHHLPYMNLRPFRVNAGGVHSYVWAPNGRTAYITDLRAGETALAVSTSGTARPVVVGRIKNEVRPLRLLRCRVEDTFINAMVQDDWHVRLFDADGKVRNCTDIKPGDRLMARLDTPGRHVGISVSESILEH</sequence>
<keyword evidence="2" id="KW-0057">Aromatic amino acid biosynthesis</keyword>
<evidence type="ECO:0000256" key="1">
    <source>
        <dbReference type="ARBA" id="ARBA00022605"/>
    </source>
</evidence>
<keyword evidence="1" id="KW-0028">Amino-acid biosynthesis</keyword>
<evidence type="ECO:0000313" key="6">
    <source>
        <dbReference type="Proteomes" id="UP000198906"/>
    </source>
</evidence>